<sequence precursor="true">MPQSPTSCSPPTDRHTQSPGMDRRSFFKAVAQIAASVGLSAATANRIAEAAVRGKKPTVIWLHFQDCTGCTESLLRSSQPGFAELVLDLISLDYHETVMAAAGHQAEEALNASIKTNAGKYILVVEGAIPLANNGNFIRIAGRTGVQMLKDVAAGAGLVIAIGSCASWGGLPSADPNPTGAVGAHHVLTGSRIVNLPGCPANPNIFLATALQFATLGTLPELDAENRPKFAYGRLIHDHCPRRAHFDAGRFADQFGDAGHRLGHCLYKLGCKGPATHANCSTNSFCEVVDAWPIGLGHPCFGCTEKSLAFRVPMFQTVNIERVKPPEFYPGLTAHYSSVSAAATGLAGLVAGGAIAGALRLSKKVEETAAETDSNPPDGGAR</sequence>
<dbReference type="InterPro" id="IPR037024">
    <property type="entry name" value="NiFe_Hase_small_N_sf"/>
</dbReference>
<comment type="similarity">
    <text evidence="4">Belongs to the [NiFe]/[NiFeSe] hydrogenase small subunit family.</text>
</comment>
<name>Q01R84_SOLUE</name>
<reference evidence="17" key="1">
    <citation type="submission" date="2006-10" db="EMBL/GenBank/DDBJ databases">
        <title>Complete sequence of Solibacter usitatus Ellin6076.</title>
        <authorList>
            <consortium name="US DOE Joint Genome Institute"/>
            <person name="Copeland A."/>
            <person name="Lucas S."/>
            <person name="Lapidus A."/>
            <person name="Barry K."/>
            <person name="Detter J.C."/>
            <person name="Glavina del Rio T."/>
            <person name="Hammon N."/>
            <person name="Israni S."/>
            <person name="Dalin E."/>
            <person name="Tice H."/>
            <person name="Pitluck S."/>
            <person name="Thompson L.S."/>
            <person name="Brettin T."/>
            <person name="Bruce D."/>
            <person name="Han C."/>
            <person name="Tapia R."/>
            <person name="Gilna P."/>
            <person name="Schmutz J."/>
            <person name="Larimer F."/>
            <person name="Land M."/>
            <person name="Hauser L."/>
            <person name="Kyrpides N."/>
            <person name="Mikhailova N."/>
            <person name="Janssen P.H."/>
            <person name="Kuske C.R."/>
            <person name="Richardson P."/>
        </authorList>
    </citation>
    <scope>NUCLEOTIDE SEQUENCE</scope>
    <source>
        <strain evidence="17">Ellin6076</strain>
    </source>
</reference>
<evidence type="ECO:0000256" key="13">
    <source>
        <dbReference type="PIRSR" id="PIRSR000310-1"/>
    </source>
</evidence>
<dbReference type="KEGG" id="sus:Acid_6923"/>
<evidence type="ECO:0000256" key="7">
    <source>
        <dbReference type="ARBA" id="ARBA00022723"/>
    </source>
</evidence>
<feature type="binding site" evidence="13">
    <location>
        <position position="237"/>
    </location>
    <ligand>
        <name>[4Fe-4S] cluster</name>
        <dbReference type="ChEBI" id="CHEBI:49883"/>
        <label>2</label>
    </ligand>
</feature>
<dbReference type="FunCoup" id="Q01R84">
    <property type="interactions" value="181"/>
</dbReference>
<dbReference type="EC" id="1.12.99.6" evidence="17"/>
<dbReference type="PRINTS" id="PR00614">
    <property type="entry name" value="NIHGNASESMLL"/>
</dbReference>
<accession>Q01R84</accession>
<keyword evidence="10 13" id="KW-0408">Iron</keyword>
<feature type="domain" description="NADH:ubiquinone oxidoreductase-like 20kDa subunit" evidence="15">
    <location>
        <begin position="67"/>
        <end position="211"/>
    </location>
</feature>
<evidence type="ECO:0000256" key="8">
    <source>
        <dbReference type="ARBA" id="ARBA00022729"/>
    </source>
</evidence>
<feature type="compositionally biased region" description="Polar residues" evidence="14">
    <location>
        <begin position="1"/>
        <end position="10"/>
    </location>
</feature>
<keyword evidence="12 13" id="KW-0003">3Fe-4S</keyword>
<feature type="binding site" evidence="13">
    <location>
        <position position="303"/>
    </location>
    <ligand>
        <name>[3Fe-4S] cluster</name>
        <dbReference type="ChEBI" id="CHEBI:21137"/>
    </ligand>
</feature>
<dbReference type="OrthoDB" id="9766729at2"/>
<dbReference type="InterPro" id="IPR006311">
    <property type="entry name" value="TAT_signal"/>
</dbReference>
<dbReference type="Pfam" id="PF01058">
    <property type="entry name" value="Oxidored_q6"/>
    <property type="match status" value="1"/>
</dbReference>
<dbReference type="InterPro" id="IPR006137">
    <property type="entry name" value="NADH_UbQ_OxRdtase-like_20kDa"/>
</dbReference>
<dbReference type="InParanoid" id="Q01R84"/>
<keyword evidence="7 13" id="KW-0479">Metal-binding</keyword>
<dbReference type="PANTHER" id="PTHR30013:SF7">
    <property type="entry name" value="HYDROGENASE-2 SMALL CHAIN"/>
    <property type="match status" value="1"/>
</dbReference>
<feature type="binding site" evidence="13">
    <location>
        <position position="300"/>
    </location>
    <ligand>
        <name>[3Fe-4S] cluster</name>
        <dbReference type="ChEBI" id="CHEBI:21137"/>
    </ligand>
</feature>
<protein>
    <submittedName>
        <fullName evidence="17">Hydrogenase (NiFe) small subunit HydA</fullName>
        <ecNumber evidence="17">1.12.99.6</ecNumber>
    </submittedName>
</protein>
<evidence type="ECO:0000259" key="15">
    <source>
        <dbReference type="Pfam" id="PF01058"/>
    </source>
</evidence>
<evidence type="ECO:0000256" key="2">
    <source>
        <dbReference type="ARBA" id="ARBA00001966"/>
    </source>
</evidence>
<dbReference type="GO" id="GO:0009055">
    <property type="term" value="F:electron transfer activity"/>
    <property type="evidence" value="ECO:0007669"/>
    <property type="project" value="TreeGrafter"/>
</dbReference>
<evidence type="ECO:0000256" key="4">
    <source>
        <dbReference type="ARBA" id="ARBA00006605"/>
    </source>
</evidence>
<dbReference type="AlphaFoldDB" id="Q01R84"/>
<keyword evidence="9 17" id="KW-0560">Oxidoreductase</keyword>
<evidence type="ECO:0000256" key="9">
    <source>
        <dbReference type="ARBA" id="ARBA00023002"/>
    </source>
</evidence>
<proteinExistence type="inferred from homology"/>
<dbReference type="GO" id="GO:0016020">
    <property type="term" value="C:membrane"/>
    <property type="evidence" value="ECO:0007669"/>
    <property type="project" value="TreeGrafter"/>
</dbReference>
<evidence type="ECO:0000259" key="16">
    <source>
        <dbReference type="Pfam" id="PF14720"/>
    </source>
</evidence>
<dbReference type="Gene3D" id="4.10.480.10">
    <property type="entry name" value="Cytochrome-c3 hydrogenase, C-terminal domain"/>
    <property type="match status" value="1"/>
</dbReference>
<dbReference type="GO" id="GO:0044569">
    <property type="term" value="C:[Ni-Fe] hydrogenase complex"/>
    <property type="evidence" value="ECO:0007669"/>
    <property type="project" value="TreeGrafter"/>
</dbReference>
<feature type="region of interest" description="Disordered" evidence="14">
    <location>
        <begin position="1"/>
        <end position="20"/>
    </location>
</feature>
<organism evidence="17">
    <name type="scientific">Solibacter usitatus (strain Ellin6076)</name>
    <dbReference type="NCBI Taxonomy" id="234267"/>
    <lineage>
        <taxon>Bacteria</taxon>
        <taxon>Pseudomonadati</taxon>
        <taxon>Acidobacteriota</taxon>
        <taxon>Terriglobia</taxon>
        <taxon>Bryobacterales</taxon>
        <taxon>Solibacteraceae</taxon>
        <taxon>Candidatus Solibacter</taxon>
    </lineage>
</organism>
<comment type="cofactor">
    <cofactor evidence="1">
        <name>[3Fe-4S] cluster</name>
        <dbReference type="ChEBI" id="CHEBI:21137"/>
    </cofactor>
</comment>
<keyword evidence="11 13" id="KW-0411">Iron-sulfur</keyword>
<dbReference type="NCBIfam" id="TIGR00391">
    <property type="entry name" value="hydA"/>
    <property type="match status" value="1"/>
</dbReference>
<keyword evidence="8" id="KW-0732">Signal</keyword>
<keyword evidence="6 13" id="KW-0004">4Fe-4S</keyword>
<gene>
    <name evidence="17" type="ordered locus">Acid_6923</name>
</gene>
<dbReference type="PIRSF" id="PIRSF000310">
    <property type="entry name" value="NiFe_hyd_ssu"/>
    <property type="match status" value="1"/>
</dbReference>
<comment type="subcellular location">
    <subcellularLocation>
        <location evidence="3">Cell envelope</location>
    </subcellularLocation>
</comment>
<dbReference type="Gene3D" id="3.40.50.700">
    <property type="entry name" value="NADH:ubiquinone oxidoreductase-like, 20kDa subunit"/>
    <property type="match status" value="1"/>
</dbReference>
<evidence type="ECO:0000256" key="10">
    <source>
        <dbReference type="ARBA" id="ARBA00023004"/>
    </source>
</evidence>
<dbReference type="STRING" id="234267.Acid_6923"/>
<evidence type="ECO:0000256" key="6">
    <source>
        <dbReference type="ARBA" id="ARBA00022485"/>
    </source>
</evidence>
<dbReference type="EMBL" id="CP000473">
    <property type="protein sequence ID" value="ABJ87836.1"/>
    <property type="molecule type" value="Genomic_DNA"/>
</dbReference>
<evidence type="ECO:0000256" key="12">
    <source>
        <dbReference type="ARBA" id="ARBA00023291"/>
    </source>
</evidence>
<evidence type="ECO:0000256" key="11">
    <source>
        <dbReference type="ARBA" id="ARBA00023014"/>
    </source>
</evidence>
<dbReference type="GO" id="GO:0033748">
    <property type="term" value="F:hydrogenase (acceptor) activity"/>
    <property type="evidence" value="ECO:0007669"/>
    <property type="project" value="UniProtKB-EC"/>
</dbReference>
<evidence type="ECO:0000256" key="1">
    <source>
        <dbReference type="ARBA" id="ARBA00001927"/>
    </source>
</evidence>
<dbReference type="InterPro" id="IPR037148">
    <property type="entry name" value="NiFe-Hase_small_C_sf"/>
</dbReference>
<feature type="binding site" evidence="13">
    <location>
        <position position="271"/>
    </location>
    <ligand>
        <name>[4Fe-4S] cluster</name>
        <dbReference type="ChEBI" id="CHEBI:49883"/>
        <label>2</label>
    </ligand>
</feature>
<dbReference type="Pfam" id="PF14720">
    <property type="entry name" value="NiFe_hyd_SSU_C"/>
    <property type="match status" value="1"/>
</dbReference>
<comment type="subunit">
    <text evidence="5">Heterodimer of a large and a small subunit.</text>
</comment>
<feature type="binding site" evidence="13">
    <location>
        <position position="165"/>
    </location>
    <ligand>
        <name>[4Fe-4S] cluster</name>
        <dbReference type="ChEBI" id="CHEBI:49883"/>
        <label>1</label>
    </ligand>
</feature>
<feature type="binding site" evidence="13">
    <location>
        <position position="240"/>
    </location>
    <ligand>
        <name>[4Fe-4S] cluster</name>
        <dbReference type="ChEBI" id="CHEBI:49883"/>
        <label>2</label>
    </ligand>
</feature>
<feature type="domain" description="Cytochrome-c3 hydrogenase C-terminal" evidence="16">
    <location>
        <begin position="232"/>
        <end position="315"/>
    </location>
</feature>
<dbReference type="PANTHER" id="PTHR30013">
    <property type="entry name" value="NIFE / NIFESE HYDROGENASE SMALL SUBUNIT FAMILY MEMBER"/>
    <property type="match status" value="1"/>
</dbReference>
<evidence type="ECO:0000256" key="5">
    <source>
        <dbReference type="ARBA" id="ARBA00011771"/>
    </source>
</evidence>
<feature type="binding site" evidence="13">
    <location>
        <position position="199"/>
    </location>
    <ligand>
        <name>[4Fe-4S] cluster</name>
        <dbReference type="ChEBI" id="CHEBI:49883"/>
        <label>1</label>
    </ligand>
</feature>
<dbReference type="GO" id="GO:0030313">
    <property type="term" value="C:cell envelope"/>
    <property type="evidence" value="ECO:0007669"/>
    <property type="project" value="UniProtKB-SubCell"/>
</dbReference>
<comment type="cofactor">
    <cofactor evidence="2">
        <name>[4Fe-4S] cluster</name>
        <dbReference type="ChEBI" id="CHEBI:49883"/>
    </cofactor>
</comment>
<feature type="binding site" evidence="13">
    <location>
        <position position="70"/>
    </location>
    <ligand>
        <name>[4Fe-4S] cluster</name>
        <dbReference type="ChEBI" id="CHEBI:49883"/>
        <label>1</label>
    </ligand>
</feature>
<dbReference type="InterPro" id="IPR001821">
    <property type="entry name" value="NiFe_hydrogenase_ssu"/>
</dbReference>
<dbReference type="GO" id="GO:0008901">
    <property type="term" value="F:ferredoxin hydrogenase activity"/>
    <property type="evidence" value="ECO:0007669"/>
    <property type="project" value="InterPro"/>
</dbReference>
<evidence type="ECO:0000256" key="3">
    <source>
        <dbReference type="ARBA" id="ARBA00004196"/>
    </source>
</evidence>
<dbReference type="GO" id="GO:0051539">
    <property type="term" value="F:4 iron, 4 sulfur cluster binding"/>
    <property type="evidence" value="ECO:0007669"/>
    <property type="project" value="UniProtKB-KW"/>
</dbReference>
<feature type="binding site" evidence="13">
    <location>
        <position position="265"/>
    </location>
    <ligand>
        <name>[4Fe-4S] cluster</name>
        <dbReference type="ChEBI" id="CHEBI:49883"/>
        <label>2</label>
    </ligand>
</feature>
<evidence type="ECO:0000256" key="14">
    <source>
        <dbReference type="SAM" id="MobiDB-lite"/>
    </source>
</evidence>
<dbReference type="GO" id="GO:0051538">
    <property type="term" value="F:3 iron, 4 sulfur cluster binding"/>
    <property type="evidence" value="ECO:0007669"/>
    <property type="project" value="UniProtKB-KW"/>
</dbReference>
<dbReference type="SUPFAM" id="SSF56770">
    <property type="entry name" value="HydA/Nqo6-like"/>
    <property type="match status" value="1"/>
</dbReference>
<dbReference type="PROSITE" id="PS51318">
    <property type="entry name" value="TAT"/>
    <property type="match status" value="1"/>
</dbReference>
<dbReference type="GO" id="GO:0046872">
    <property type="term" value="F:metal ion binding"/>
    <property type="evidence" value="ECO:0007669"/>
    <property type="project" value="UniProtKB-KW"/>
</dbReference>
<feature type="binding site" evidence="13">
    <location>
        <position position="67"/>
    </location>
    <ligand>
        <name>[4Fe-4S] cluster</name>
        <dbReference type="ChEBI" id="CHEBI:49883"/>
        <label>1</label>
    </ligand>
</feature>
<dbReference type="InterPro" id="IPR027394">
    <property type="entry name" value="Cytochrome-c3_hydrogenase_C"/>
</dbReference>
<evidence type="ECO:0000313" key="17">
    <source>
        <dbReference type="EMBL" id="ABJ87836.1"/>
    </source>
</evidence>
<dbReference type="eggNOG" id="COG1740">
    <property type="taxonomic scope" value="Bacteria"/>
</dbReference>
<dbReference type="HOGENOM" id="CLU_046107_0_1_0"/>
<dbReference type="GO" id="GO:0009375">
    <property type="term" value="C:ferredoxin hydrogenase complex"/>
    <property type="evidence" value="ECO:0007669"/>
    <property type="project" value="InterPro"/>
</dbReference>
<feature type="binding site" evidence="13">
    <location>
        <position position="280"/>
    </location>
    <ligand>
        <name>[3Fe-4S] cluster</name>
        <dbReference type="ChEBI" id="CHEBI:21137"/>
    </ligand>
</feature>
<dbReference type="GO" id="GO:0009061">
    <property type="term" value="P:anaerobic respiration"/>
    <property type="evidence" value="ECO:0007669"/>
    <property type="project" value="TreeGrafter"/>
</dbReference>